<feature type="transmembrane region" description="Helical" evidence="1">
    <location>
        <begin position="71"/>
        <end position="89"/>
    </location>
</feature>
<evidence type="ECO:0000256" key="1">
    <source>
        <dbReference type="SAM" id="Phobius"/>
    </source>
</evidence>
<dbReference type="STRING" id="313595.P700755_001365"/>
<name>K4IEL2_PSYTT</name>
<evidence type="ECO:0000313" key="3">
    <source>
        <dbReference type="Proteomes" id="UP000008514"/>
    </source>
</evidence>
<dbReference type="EMBL" id="CP003879">
    <property type="protein sequence ID" value="AFU68298.1"/>
    <property type="molecule type" value="Genomic_DNA"/>
</dbReference>
<dbReference type="Pfam" id="PF13795">
    <property type="entry name" value="HupE_UreJ_2"/>
    <property type="match status" value="1"/>
</dbReference>
<dbReference type="AlphaFoldDB" id="K4IEL2"/>
<feature type="transmembrane region" description="Helical" evidence="1">
    <location>
        <begin position="43"/>
        <end position="65"/>
    </location>
</feature>
<dbReference type="eggNOG" id="COG2370">
    <property type="taxonomic scope" value="Bacteria"/>
</dbReference>
<feature type="transmembrane region" description="Helical" evidence="1">
    <location>
        <begin position="132"/>
        <end position="158"/>
    </location>
</feature>
<dbReference type="KEGG" id="ptq:P700755_001365"/>
<evidence type="ECO:0000313" key="2">
    <source>
        <dbReference type="EMBL" id="AFU68298.1"/>
    </source>
</evidence>
<reference evidence="2" key="2">
    <citation type="submission" date="2012-09" db="EMBL/GenBank/DDBJ databases">
        <title>The complete sequence of Psychroflexus torquis an extreme psychrophile from sea-ice that is stimulated by light.</title>
        <authorList>
            <person name="Feng S."/>
            <person name="Powell S.M."/>
            <person name="Bowman J.P."/>
        </authorList>
    </citation>
    <scope>NUCLEOTIDE SEQUENCE [LARGE SCALE GENOMIC DNA]</scope>
    <source>
        <strain evidence="2">ATCC 700755</strain>
    </source>
</reference>
<sequence>MEDFWLYLKLGFDHVLDWNAYDHVLFLTALVASYTFQQSKKVIWLVTLFTIGHLVSLAVSAFGLIRVESSIIEFLIPVSIIFTAVYSIFTSGKPKGKINLLYFITFFFGLVHGFGFSNYFNMLAQGNDNPLFMLVEFALGIELAQIIVVFIVLLLGLIVQNIFRFSKRDWILVISSLVLGMTIPILVGNWIF</sequence>
<organism evidence="2 3">
    <name type="scientific">Psychroflexus torquis (strain ATCC 700755 / CIP 106069 / ACAM 623)</name>
    <dbReference type="NCBI Taxonomy" id="313595"/>
    <lineage>
        <taxon>Bacteria</taxon>
        <taxon>Pseudomonadati</taxon>
        <taxon>Bacteroidota</taxon>
        <taxon>Flavobacteriia</taxon>
        <taxon>Flavobacteriales</taxon>
        <taxon>Flavobacteriaceae</taxon>
        <taxon>Psychroflexus</taxon>
    </lineage>
</organism>
<dbReference type="InterPro" id="IPR032809">
    <property type="entry name" value="Put_HupE_UreJ"/>
</dbReference>
<feature type="transmembrane region" description="Helical" evidence="1">
    <location>
        <begin position="101"/>
        <end position="120"/>
    </location>
</feature>
<dbReference type="OrthoDB" id="9808870at2"/>
<protein>
    <submittedName>
        <fullName evidence="2">HupE_UreJ family protein</fullName>
    </submittedName>
</protein>
<reference evidence="2" key="1">
    <citation type="submission" date="2006-03" db="EMBL/GenBank/DDBJ databases">
        <authorList>
            <person name="Bowman J."/>
            <person name="Ferriera S."/>
            <person name="Johnson J."/>
            <person name="Kravitz S."/>
            <person name="Halpern A."/>
            <person name="Remington K."/>
            <person name="Beeson K."/>
            <person name="Tran B."/>
            <person name="Rogers Y.-H."/>
            <person name="Friedman R."/>
            <person name="Venter J.C."/>
        </authorList>
    </citation>
    <scope>NUCLEOTIDE SEQUENCE [LARGE SCALE GENOMIC DNA]</scope>
    <source>
        <strain evidence="2">ATCC 700755</strain>
    </source>
</reference>
<accession>K4IEL2</accession>
<keyword evidence="3" id="KW-1185">Reference proteome</keyword>
<feature type="transmembrane region" description="Helical" evidence="1">
    <location>
        <begin position="170"/>
        <end position="191"/>
    </location>
</feature>
<feature type="transmembrane region" description="Helical" evidence="1">
    <location>
        <begin position="20"/>
        <end position="36"/>
    </location>
</feature>
<dbReference type="RefSeq" id="WP_015023904.1">
    <property type="nucleotide sequence ID" value="NC_018721.1"/>
</dbReference>
<dbReference type="Proteomes" id="UP000008514">
    <property type="component" value="Chromosome"/>
</dbReference>
<proteinExistence type="predicted"/>
<gene>
    <name evidence="2" type="ordered locus">P700755_001365</name>
</gene>
<dbReference type="HOGENOM" id="CLU_109303_0_0_10"/>
<keyword evidence="1" id="KW-0472">Membrane</keyword>
<keyword evidence="1" id="KW-0812">Transmembrane</keyword>
<keyword evidence="1" id="KW-1133">Transmembrane helix</keyword>